<feature type="compositionally biased region" description="Pro residues" evidence="1">
    <location>
        <begin position="1140"/>
        <end position="1151"/>
    </location>
</feature>
<dbReference type="eggNOG" id="ENOG502SF1H">
    <property type="taxonomic scope" value="Eukaryota"/>
</dbReference>
<sequence>MRLRLQIFRNGLPVVKLIWETTARLQPGTDEIVSNLLASVNEIFPLEGSTIGLEEYVVELDGFEVLHFQELSTVFKNDDTVTIRPLSTTEIKQRRLSGRRQISLGGRKLLDGTPFGRPFIRRAPDRPQLLIPSAKRSKRDRGAETSTLQLQDGLEDEDDDEDEDDEDYQEEGEEEGDDVNMEDEEEVTFDPKLHKKAIVRFVPREDGTNDYEVDFDSDNKDMEYNESDDEDFQPETEAESDAEPEVASKEVEDLLRQEMAKLSSKDLARLVVPKTRTVPEPESDSSSDSSDSSFDSESEAEVVHKKVAQAKKSKSRKEPEPASDSSSSSSSDSSDSSSSDSSSSDSEPEVQSSKNQKPAPKSAQPKSAQPKSAQPKSSQSKSAQPKSPVKPKPGPPVAPGTLPYEGNASTKARNARKKAMKILGQLQARGVVRKDISLTHVKSILGEQGLSFQSPREIIEQALSMHESANPKAAAVPQVRAVSTPEVPEVVMKDIPTPAPAPAPATAKPKNISKREKKEYKAALDAGLVEPGDRDGWLAQKRALESDQPLPPPQPKQPAPLEREILPSVSATQQASANKKWKKNRTRNAPATKTVFDEWGNEVTTANEEAMGEYTYLDSQEQQPALAWQDRVILSAVECELPNTTLPTPDFPFDQRQLQDKNIAFNQSKKRKRGKNGKQAQQQHHQHQEQYYEEEQQEYYPETYYDEAVQPSQPTQDTGDLPALPADMTHLPALHLPVLKGMVIAFKHLSMINFQPIITEYRTAKVDAVNADDEKNPMLELTLALRDRPNAEYDEETGERILGRFDMPGVETEADGYLELMFSEMLEPKVVALPEERESQVAVQQEKDNGKGDKGDKGAKGAKDWDQPEGGYGNGGLDYGDDVYEDRQSAPKAKGSESKDSVKKGAQEKEQEDAAMVSAVRMNEDEMRRWEEETFGGVQEKEDELEAEGEFIDGKAYGEDEFHLKYQDQGLDDSEDEVENAIQGEAQAASQAEILPEVQPEAQAAADEDDEDSENDDDYDPELTDDEEDILEYSSEANADLEMSDVGQNLGDDDEEMISDMGETQNPDSQAWPETQSYPDTQAPPMSQLPEETQATPPYIAFLRAKGQEDEEDEDADNESSSLAPVAQQIPVVFPSRRVPSPPPSPFPAPSPTLAGREALEALDTQPSAAAAKSRTPLPAPSPTPAQSSAQPPAHEVKAPAHEAADASKAPAPVAAAAVTESTPAEAALTKPTRAVSRFDIDTDSDSELPSFETILSQRPSVKSEPKEEGSSGFAASNTSRLPPLPMFSPINIRPSKSTPAKKGADKGVEEEESQGDVGRQILRESLGNNGEGIGKGLQRKKKKVQVIDLVSSSPEPEPIEWRRA</sequence>
<feature type="compositionally biased region" description="Basic and acidic residues" evidence="1">
    <location>
        <begin position="1195"/>
        <end position="1206"/>
    </location>
</feature>
<feature type="region of interest" description="Disordered" evidence="1">
    <location>
        <begin position="953"/>
        <end position="1365"/>
    </location>
</feature>
<feature type="compositionally biased region" description="Basic and acidic residues" evidence="1">
    <location>
        <begin position="885"/>
        <end position="909"/>
    </location>
</feature>
<dbReference type="OrthoDB" id="5368821at2759"/>
<feature type="region of interest" description="Disordered" evidence="1">
    <location>
        <begin position="666"/>
        <end position="695"/>
    </location>
</feature>
<dbReference type="InterPro" id="IPR055781">
    <property type="entry name" value="DUF7357"/>
</dbReference>
<evidence type="ECO:0000313" key="4">
    <source>
        <dbReference type="Proteomes" id="UP000018144"/>
    </source>
</evidence>
<accession>U4L4U3</accession>
<feature type="region of interest" description="Disordered" evidence="1">
    <location>
        <begin position="570"/>
        <end position="601"/>
    </location>
</feature>
<dbReference type="Proteomes" id="UP000018144">
    <property type="component" value="Unassembled WGS sequence"/>
</dbReference>
<name>U4L4U3_PYROM</name>
<dbReference type="EMBL" id="HF935626">
    <property type="protein sequence ID" value="CCX11533.1"/>
    <property type="molecule type" value="Genomic_DNA"/>
</dbReference>
<feature type="compositionally biased region" description="Basic and acidic residues" evidence="1">
    <location>
        <begin position="836"/>
        <end position="866"/>
    </location>
</feature>
<keyword evidence="4" id="KW-1185">Reference proteome</keyword>
<feature type="compositionally biased region" description="Low complexity" evidence="1">
    <location>
        <begin position="1207"/>
        <end position="1228"/>
    </location>
</feature>
<feature type="compositionally biased region" description="Acidic residues" evidence="1">
    <location>
        <begin position="970"/>
        <end position="979"/>
    </location>
</feature>
<protein>
    <recommendedName>
        <fullName evidence="2">DUF7357 domain-containing protein</fullName>
    </recommendedName>
</protein>
<reference evidence="3 4" key="1">
    <citation type="journal article" date="2013" name="PLoS Genet.">
        <title>The genome and development-dependent transcriptomes of Pyronema confluens: a window into fungal evolution.</title>
        <authorList>
            <person name="Traeger S."/>
            <person name="Altegoer F."/>
            <person name="Freitag M."/>
            <person name="Gabaldon T."/>
            <person name="Kempken F."/>
            <person name="Kumar A."/>
            <person name="Marcet-Houben M."/>
            <person name="Poggeler S."/>
            <person name="Stajich J.E."/>
            <person name="Nowrousian M."/>
        </authorList>
    </citation>
    <scope>NUCLEOTIDE SEQUENCE [LARGE SCALE GENOMIC DNA]</scope>
    <source>
        <strain evidence="4">CBS 100304</strain>
        <tissue evidence="3">Vegetative mycelium</tissue>
    </source>
</reference>
<feature type="compositionally biased region" description="Low complexity" evidence="1">
    <location>
        <begin position="323"/>
        <end position="345"/>
    </location>
</feature>
<feature type="region of interest" description="Disordered" evidence="1">
    <location>
        <begin position="836"/>
        <end position="918"/>
    </location>
</feature>
<dbReference type="Pfam" id="PF24054">
    <property type="entry name" value="DUF7357"/>
    <property type="match status" value="1"/>
</dbReference>
<feature type="compositionally biased region" description="Polar residues" evidence="1">
    <location>
        <begin position="1062"/>
        <end position="1080"/>
    </location>
</feature>
<feature type="region of interest" description="Disordered" evidence="1">
    <location>
        <begin position="495"/>
        <end position="519"/>
    </location>
</feature>
<feature type="compositionally biased region" description="Pro residues" evidence="1">
    <location>
        <begin position="388"/>
        <end position="398"/>
    </location>
</feature>
<feature type="compositionally biased region" description="Acidic residues" evidence="1">
    <location>
        <begin position="1109"/>
        <end position="1118"/>
    </location>
</feature>
<feature type="compositionally biased region" description="Low complexity" evidence="1">
    <location>
        <begin position="1185"/>
        <end position="1194"/>
    </location>
</feature>
<feature type="compositionally biased region" description="Low complexity" evidence="1">
    <location>
        <begin position="284"/>
        <end position="293"/>
    </location>
</feature>
<feature type="compositionally biased region" description="Low complexity" evidence="1">
    <location>
        <begin position="356"/>
        <end position="387"/>
    </location>
</feature>
<feature type="compositionally biased region" description="Acidic residues" evidence="1">
    <location>
        <begin position="1006"/>
        <end position="1031"/>
    </location>
</feature>
<proteinExistence type="predicted"/>
<feature type="compositionally biased region" description="Acidic residues" evidence="1">
    <location>
        <begin position="153"/>
        <end position="188"/>
    </location>
</feature>
<feature type="region of interest" description="Disordered" evidence="1">
    <location>
        <begin position="261"/>
        <end position="415"/>
    </location>
</feature>
<evidence type="ECO:0000256" key="1">
    <source>
        <dbReference type="SAM" id="MobiDB-lite"/>
    </source>
</evidence>
<feature type="compositionally biased region" description="Basic and acidic residues" evidence="1">
    <location>
        <begin position="953"/>
        <end position="966"/>
    </location>
</feature>
<feature type="domain" description="DUF7357" evidence="2">
    <location>
        <begin position="1"/>
        <end position="133"/>
    </location>
</feature>
<feature type="region of interest" description="Disordered" evidence="1">
    <location>
        <begin position="115"/>
        <end position="249"/>
    </location>
</feature>
<evidence type="ECO:0000313" key="3">
    <source>
        <dbReference type="EMBL" id="CCX11533.1"/>
    </source>
</evidence>
<feature type="compositionally biased region" description="Basic residues" evidence="1">
    <location>
        <begin position="305"/>
        <end position="315"/>
    </location>
</feature>
<gene>
    <name evidence="3" type="ORF">PCON_11127</name>
</gene>
<evidence type="ECO:0000259" key="2">
    <source>
        <dbReference type="Pfam" id="PF24054"/>
    </source>
</evidence>
<organism evidence="3 4">
    <name type="scientific">Pyronema omphalodes (strain CBS 100304)</name>
    <name type="common">Pyronema confluens</name>
    <dbReference type="NCBI Taxonomy" id="1076935"/>
    <lineage>
        <taxon>Eukaryota</taxon>
        <taxon>Fungi</taxon>
        <taxon>Dikarya</taxon>
        <taxon>Ascomycota</taxon>
        <taxon>Pezizomycotina</taxon>
        <taxon>Pezizomycetes</taxon>
        <taxon>Pezizales</taxon>
        <taxon>Pyronemataceae</taxon>
        <taxon>Pyronema</taxon>
    </lineage>
</organism>
<feature type="compositionally biased region" description="Acidic residues" evidence="1">
    <location>
        <begin position="224"/>
        <end position="244"/>
    </location>
</feature>
<dbReference type="STRING" id="1076935.U4L4U3"/>